<feature type="transmembrane region" description="Helical" evidence="12">
    <location>
        <begin position="100"/>
        <end position="122"/>
    </location>
</feature>
<dbReference type="SUPFAM" id="SSF81464">
    <property type="entry name" value="Cytochrome c oxidase subunit II-like, transmembrane region"/>
    <property type="match status" value="1"/>
</dbReference>
<comment type="cofactor">
    <cofactor evidence="11">
        <name>Cu cation</name>
        <dbReference type="ChEBI" id="CHEBI:23378"/>
    </cofactor>
    <text evidence="11">Binds a copper A center.</text>
</comment>
<keyword evidence="11" id="KW-0186">Copper</keyword>
<evidence type="ECO:0000256" key="11">
    <source>
        <dbReference type="RuleBase" id="RU000457"/>
    </source>
</evidence>
<reference evidence="15" key="1">
    <citation type="submission" date="2017-07" db="EMBL/GenBank/DDBJ databases">
        <title>Mitochondrial genome of Vannella croatica (Amoebozoa, Discosea, Vannellida).</title>
        <authorList>
            <person name="Natalya B."/>
            <person name="Elena N."/>
            <person name="Olja M."/>
            <person name="Anna G."/>
            <person name="Oksana K."/>
            <person name="Alexander K."/>
            <person name="Alexey M."/>
            <person name="Dmitrii P."/>
            <person name="Alexey S."/>
        </authorList>
    </citation>
    <scope>NUCLEOTIDE SEQUENCE</scope>
</reference>
<dbReference type="AlphaFoldDB" id="A0A2I6SS04"/>
<gene>
    <name evidence="15" type="primary">cox2</name>
</gene>
<feature type="domain" description="Cytochrome oxidase subunit II transmembrane region profile" evidence="14">
    <location>
        <begin position="36"/>
        <end position="128"/>
    </location>
</feature>
<dbReference type="PROSITE" id="PS50999">
    <property type="entry name" value="COX2_TM"/>
    <property type="match status" value="1"/>
</dbReference>
<evidence type="ECO:0000256" key="12">
    <source>
        <dbReference type="SAM" id="Phobius"/>
    </source>
</evidence>
<keyword evidence="7 11" id="KW-0249">Electron transport</keyword>
<keyword evidence="9 11" id="KW-0472">Membrane</keyword>
<evidence type="ECO:0000256" key="4">
    <source>
        <dbReference type="ARBA" id="ARBA00022660"/>
    </source>
</evidence>
<dbReference type="InterPro" id="IPR036257">
    <property type="entry name" value="Cyt_c_oxidase_su2_TM_sf"/>
</dbReference>
<comment type="similarity">
    <text evidence="2 11">Belongs to the cytochrome c oxidase subunit 2 family.</text>
</comment>
<dbReference type="InterPro" id="IPR045187">
    <property type="entry name" value="CcO_II"/>
</dbReference>
<proteinExistence type="inferred from homology"/>
<evidence type="ECO:0000256" key="2">
    <source>
        <dbReference type="ARBA" id="ARBA00007866"/>
    </source>
</evidence>
<comment type="subcellular location">
    <subcellularLocation>
        <location evidence="1">Membrane</location>
        <topology evidence="1">Multi-pass membrane protein</topology>
    </subcellularLocation>
    <subcellularLocation>
        <location evidence="11">Mitochondrion inner membrane</location>
        <topology evidence="11">Multi-pass membrane protein</topology>
    </subcellularLocation>
</comment>
<name>A0A2I6SS04_9EUKA</name>
<organism evidence="15">
    <name type="scientific">Vannella croatica</name>
    <dbReference type="NCBI Taxonomy" id="1778588"/>
    <lineage>
        <taxon>Eukaryota</taxon>
        <taxon>Amoebozoa</taxon>
        <taxon>Discosea</taxon>
        <taxon>Flabellinia</taxon>
        <taxon>Vannellidae</taxon>
        <taxon>Vannella</taxon>
    </lineage>
</organism>
<keyword evidence="4 11" id="KW-0679">Respiratory chain</keyword>
<accession>A0A2I6SS04</accession>
<dbReference type="GO" id="GO:0042773">
    <property type="term" value="P:ATP synthesis coupled electron transport"/>
    <property type="evidence" value="ECO:0007669"/>
    <property type="project" value="TreeGrafter"/>
</dbReference>
<dbReference type="Gene3D" id="2.60.40.420">
    <property type="entry name" value="Cupredoxins - blue copper proteins"/>
    <property type="match status" value="1"/>
</dbReference>
<sequence>MYKHMTDFNSSPGLIFNNIKILKKKLLILLTFSDQQVNKIKIKTTKTACPMNVKLNRIYNKQVITINEHINVYLKFVFSYLLINKGIINQKFIEDKQLEFAWTLIPCLILATISIPSFYVLYINEEILNPGLTVNIMGHQWYWSFDYTDLFPYWYNLSENSVDIDDFVIDSYMEPEEFLNLKKGNFRLLETEEPLILPTRLHIRLLISGFDVLHSFAMPAMGLKVDAVPGRLNQLELFIKRSEYFLVNVVKFAESDMDLCQLNYTQFIFKFFSWSN</sequence>
<comment type="function">
    <text evidence="11">Component of the cytochrome c oxidase, the last enzyme in the mitochondrial electron transport chain which drives oxidative phosphorylation. The respiratory chain contains 3 multisubunit complexes succinate dehydrogenase (complex II, CII), ubiquinol-cytochrome c oxidoreductase (cytochrome b-c1 complex, complex III, CIII) and cytochrome c oxidase (complex IV, CIV), that cooperate to transfer electrons derived from NADH and succinate to molecular oxygen, creating an electrochemical gradient over the inner membrane that drives transmembrane transport and the ATP synthase. Cytochrome c oxidase is the component of the respiratory chain that catalyzes the reduction of oxygen to water. Electrons originating from reduced cytochrome c in the intermembrane space (IMS) are transferred via the dinuclear copper A center (CU(A)) of subunit 2 and heme A of subunit 1 to the active site in subunit 1, a binuclear center (BNC) formed by heme A3 and copper B (CU(B)). The BNC reduces molecular oxygen to 2 water molecules using 4 electrons from cytochrome c in the IMS and 4 protons from the mitochondrial matrix.</text>
</comment>
<feature type="domain" description="Cytochrome oxidase subunit II copper A binding" evidence="13">
    <location>
        <begin position="129"/>
        <end position="276"/>
    </location>
</feature>
<dbReference type="PANTHER" id="PTHR22888">
    <property type="entry name" value="CYTOCHROME C OXIDASE, SUBUNIT II"/>
    <property type="match status" value="1"/>
</dbReference>
<evidence type="ECO:0000256" key="7">
    <source>
        <dbReference type="ARBA" id="ARBA00022982"/>
    </source>
</evidence>
<dbReference type="EMBL" id="MF508648">
    <property type="protein sequence ID" value="AUO29186.1"/>
    <property type="molecule type" value="Genomic_DNA"/>
</dbReference>
<evidence type="ECO:0000256" key="8">
    <source>
        <dbReference type="ARBA" id="ARBA00022989"/>
    </source>
</evidence>
<keyword evidence="5 11" id="KW-0812">Transmembrane</keyword>
<evidence type="ECO:0000256" key="3">
    <source>
        <dbReference type="ARBA" id="ARBA00022448"/>
    </source>
</evidence>
<dbReference type="PROSITE" id="PS50857">
    <property type="entry name" value="COX2_CUA"/>
    <property type="match status" value="1"/>
</dbReference>
<dbReference type="Gene3D" id="1.10.287.90">
    <property type="match status" value="1"/>
</dbReference>
<evidence type="ECO:0000256" key="6">
    <source>
        <dbReference type="ARBA" id="ARBA00022967"/>
    </source>
</evidence>
<keyword evidence="3 11" id="KW-0813">Transport</keyword>
<evidence type="ECO:0000256" key="10">
    <source>
        <dbReference type="ARBA" id="ARBA00049512"/>
    </source>
</evidence>
<geneLocation type="mitochondrion" evidence="15"/>
<protein>
    <recommendedName>
        <fullName evidence="11">Cytochrome c oxidase subunit 2</fullName>
    </recommendedName>
</protein>
<comment type="catalytic activity">
    <reaction evidence="10">
        <text>4 Fe(II)-[cytochrome c] + O2 + 8 H(+)(in) = 4 Fe(III)-[cytochrome c] + 2 H2O + 4 H(+)(out)</text>
        <dbReference type="Rhea" id="RHEA:11436"/>
        <dbReference type="Rhea" id="RHEA-COMP:10350"/>
        <dbReference type="Rhea" id="RHEA-COMP:14399"/>
        <dbReference type="ChEBI" id="CHEBI:15377"/>
        <dbReference type="ChEBI" id="CHEBI:15378"/>
        <dbReference type="ChEBI" id="CHEBI:15379"/>
        <dbReference type="ChEBI" id="CHEBI:29033"/>
        <dbReference type="ChEBI" id="CHEBI:29034"/>
        <dbReference type="EC" id="7.1.1.9"/>
    </reaction>
    <physiologicalReaction direction="left-to-right" evidence="10">
        <dbReference type="Rhea" id="RHEA:11437"/>
    </physiologicalReaction>
</comment>
<evidence type="ECO:0000313" key="15">
    <source>
        <dbReference type="EMBL" id="AUO29186.1"/>
    </source>
</evidence>
<dbReference type="SUPFAM" id="SSF49503">
    <property type="entry name" value="Cupredoxins"/>
    <property type="match status" value="1"/>
</dbReference>
<dbReference type="Pfam" id="PF02790">
    <property type="entry name" value="COX2_TM"/>
    <property type="match status" value="1"/>
</dbReference>
<evidence type="ECO:0000256" key="1">
    <source>
        <dbReference type="ARBA" id="ARBA00004141"/>
    </source>
</evidence>
<keyword evidence="8 12" id="KW-1133">Transmembrane helix</keyword>
<evidence type="ECO:0000259" key="13">
    <source>
        <dbReference type="PROSITE" id="PS50857"/>
    </source>
</evidence>
<keyword evidence="11" id="KW-0999">Mitochondrion inner membrane</keyword>
<dbReference type="InterPro" id="IPR002429">
    <property type="entry name" value="CcO_II-like_C"/>
</dbReference>
<dbReference type="PANTHER" id="PTHR22888:SF9">
    <property type="entry name" value="CYTOCHROME C OXIDASE SUBUNIT 2"/>
    <property type="match status" value="1"/>
</dbReference>
<dbReference type="PRINTS" id="PR01166">
    <property type="entry name" value="CYCOXIDASEII"/>
</dbReference>
<evidence type="ECO:0000259" key="14">
    <source>
        <dbReference type="PROSITE" id="PS50999"/>
    </source>
</evidence>
<dbReference type="InterPro" id="IPR008972">
    <property type="entry name" value="Cupredoxin"/>
</dbReference>
<dbReference type="Pfam" id="PF00116">
    <property type="entry name" value="COX2"/>
    <property type="match status" value="1"/>
</dbReference>
<evidence type="ECO:0000256" key="5">
    <source>
        <dbReference type="ARBA" id="ARBA00022692"/>
    </source>
</evidence>
<dbReference type="GO" id="GO:0005743">
    <property type="term" value="C:mitochondrial inner membrane"/>
    <property type="evidence" value="ECO:0007669"/>
    <property type="project" value="UniProtKB-SubCell"/>
</dbReference>
<dbReference type="GO" id="GO:0005507">
    <property type="term" value="F:copper ion binding"/>
    <property type="evidence" value="ECO:0007669"/>
    <property type="project" value="InterPro"/>
</dbReference>
<evidence type="ECO:0000256" key="9">
    <source>
        <dbReference type="ARBA" id="ARBA00023136"/>
    </source>
</evidence>
<keyword evidence="11 15" id="KW-0496">Mitochondrion</keyword>
<keyword evidence="6" id="KW-1278">Translocase</keyword>
<dbReference type="InterPro" id="IPR011759">
    <property type="entry name" value="Cyt_c_oxidase_su2_TM_dom"/>
</dbReference>
<dbReference type="GO" id="GO:0004129">
    <property type="term" value="F:cytochrome-c oxidase activity"/>
    <property type="evidence" value="ECO:0007669"/>
    <property type="project" value="UniProtKB-EC"/>
</dbReference>
<keyword evidence="11" id="KW-0479">Metal-binding</keyword>